<gene>
    <name evidence="1" type="ORF">MOP44_00050</name>
</gene>
<evidence type="ECO:0000313" key="2">
    <source>
        <dbReference type="Proteomes" id="UP001059380"/>
    </source>
</evidence>
<keyword evidence="2" id="KW-1185">Reference proteome</keyword>
<protein>
    <submittedName>
        <fullName evidence="1">Uncharacterized protein</fullName>
    </submittedName>
</protein>
<reference evidence="1" key="1">
    <citation type="submission" date="2021-04" db="EMBL/GenBank/DDBJ databases">
        <title>Phylogenetic analysis of Acidobacteriaceae.</title>
        <authorList>
            <person name="Qiu L."/>
            <person name="Zhang Q."/>
        </authorList>
    </citation>
    <scope>NUCLEOTIDE SEQUENCE</scope>
    <source>
        <strain evidence="1">DSM 25168</strain>
    </source>
</reference>
<sequence>MAEPYVRLLTLLLEGAEIANFEYWAEFIIRLQRDESTTRSALREWFGERRIPPLFCVRLRGRWWIGSEEEWSTSLKQFPFKGVPPIPLEAPLQASTLMTMLGLGISSLRVNESGGLTLILSDGRVVNIQGTNPEWAESWFLELPIDDVDRDQWSLICDSEGHITGTYPQSAIS</sequence>
<evidence type="ECO:0000313" key="1">
    <source>
        <dbReference type="EMBL" id="UWZ84341.1"/>
    </source>
</evidence>
<dbReference type="EMBL" id="CP093313">
    <property type="protein sequence ID" value="UWZ84341.1"/>
    <property type="molecule type" value="Genomic_DNA"/>
</dbReference>
<dbReference type="AlphaFoldDB" id="A0A9J7BTM0"/>
<dbReference type="Proteomes" id="UP001059380">
    <property type="component" value="Chromosome"/>
</dbReference>
<accession>A0A9J7BTM0</accession>
<dbReference type="RefSeq" id="WP_260793845.1">
    <property type="nucleotide sequence ID" value="NZ_CP093313.1"/>
</dbReference>
<proteinExistence type="predicted"/>
<name>A0A9J7BTM0_9BACT</name>
<dbReference type="KEGG" id="orp:MOP44_00050"/>
<organism evidence="1 2">
    <name type="scientific">Occallatibacter riparius</name>
    <dbReference type="NCBI Taxonomy" id="1002689"/>
    <lineage>
        <taxon>Bacteria</taxon>
        <taxon>Pseudomonadati</taxon>
        <taxon>Acidobacteriota</taxon>
        <taxon>Terriglobia</taxon>
        <taxon>Terriglobales</taxon>
        <taxon>Acidobacteriaceae</taxon>
        <taxon>Occallatibacter</taxon>
    </lineage>
</organism>